<reference evidence="9 10" key="1">
    <citation type="submission" date="2020-07" db="EMBL/GenBank/DDBJ databases">
        <title>Halosimplex litoreum sp. nov. and Halosimplex rubrum sp. nov., isolated from different salt environments.</title>
        <authorList>
            <person name="Cui H."/>
        </authorList>
    </citation>
    <scope>NUCLEOTIDE SEQUENCE [LARGE SCALE GENOMIC DNA]</scope>
    <source>
        <strain evidence="9 10">R2</strain>
    </source>
</reference>
<feature type="domain" description="Major facilitator superfamily (MFS) profile" evidence="8">
    <location>
        <begin position="11"/>
        <end position="388"/>
    </location>
</feature>
<feature type="transmembrane region" description="Helical" evidence="7">
    <location>
        <begin position="273"/>
        <end position="293"/>
    </location>
</feature>
<dbReference type="AlphaFoldDB" id="A0A7D5TS95"/>
<evidence type="ECO:0000256" key="4">
    <source>
        <dbReference type="ARBA" id="ARBA00022692"/>
    </source>
</evidence>
<feature type="transmembrane region" description="Helical" evidence="7">
    <location>
        <begin position="211"/>
        <end position="235"/>
    </location>
</feature>
<dbReference type="PROSITE" id="PS50850">
    <property type="entry name" value="MFS"/>
    <property type="match status" value="1"/>
</dbReference>
<protein>
    <submittedName>
        <fullName evidence="9">MFS transporter</fullName>
    </submittedName>
</protein>
<keyword evidence="4 7" id="KW-0812">Transmembrane</keyword>
<keyword evidence="3" id="KW-0813">Transport</keyword>
<evidence type="ECO:0000259" key="8">
    <source>
        <dbReference type="PROSITE" id="PS50850"/>
    </source>
</evidence>
<evidence type="ECO:0000256" key="1">
    <source>
        <dbReference type="ARBA" id="ARBA00004127"/>
    </source>
</evidence>
<feature type="transmembrane region" description="Helical" evidence="7">
    <location>
        <begin position="166"/>
        <end position="185"/>
    </location>
</feature>
<dbReference type="SUPFAM" id="SSF103473">
    <property type="entry name" value="MFS general substrate transporter"/>
    <property type="match status" value="1"/>
</dbReference>
<evidence type="ECO:0000256" key="6">
    <source>
        <dbReference type="ARBA" id="ARBA00023136"/>
    </source>
</evidence>
<feature type="transmembrane region" description="Helical" evidence="7">
    <location>
        <begin position="141"/>
        <end position="160"/>
    </location>
</feature>
<feature type="transmembrane region" description="Helical" evidence="7">
    <location>
        <begin position="333"/>
        <end position="352"/>
    </location>
</feature>
<dbReference type="PANTHER" id="PTHR23514:SF3">
    <property type="entry name" value="BYPASS OF STOP CODON PROTEIN 6"/>
    <property type="match status" value="1"/>
</dbReference>
<evidence type="ECO:0000256" key="7">
    <source>
        <dbReference type="SAM" id="Phobius"/>
    </source>
</evidence>
<evidence type="ECO:0000313" key="10">
    <source>
        <dbReference type="Proteomes" id="UP000509346"/>
    </source>
</evidence>
<dbReference type="InterPro" id="IPR020846">
    <property type="entry name" value="MFS_dom"/>
</dbReference>
<dbReference type="GO" id="GO:0012505">
    <property type="term" value="C:endomembrane system"/>
    <property type="evidence" value="ECO:0007669"/>
    <property type="project" value="UniProtKB-SubCell"/>
</dbReference>
<name>A0A7D5TS95_9EURY</name>
<feature type="transmembrane region" description="Helical" evidence="7">
    <location>
        <begin position="247"/>
        <end position="266"/>
    </location>
</feature>
<dbReference type="EMBL" id="CP058909">
    <property type="protein sequence ID" value="QLH80354.1"/>
    <property type="molecule type" value="Genomic_DNA"/>
</dbReference>
<organism evidence="9 10">
    <name type="scientific">Halosimplex pelagicum</name>
    <dbReference type="NCBI Taxonomy" id="869886"/>
    <lineage>
        <taxon>Archaea</taxon>
        <taxon>Methanobacteriati</taxon>
        <taxon>Methanobacteriota</taxon>
        <taxon>Stenosarchaea group</taxon>
        <taxon>Halobacteria</taxon>
        <taxon>Halobacteriales</taxon>
        <taxon>Haloarculaceae</taxon>
        <taxon>Halosimplex</taxon>
    </lineage>
</organism>
<evidence type="ECO:0000256" key="2">
    <source>
        <dbReference type="ARBA" id="ARBA00008335"/>
    </source>
</evidence>
<keyword evidence="6 7" id="KW-0472">Membrane</keyword>
<dbReference type="PANTHER" id="PTHR23514">
    <property type="entry name" value="BYPASS OF STOP CODON PROTEIN 6"/>
    <property type="match status" value="1"/>
</dbReference>
<proteinExistence type="inferred from homology"/>
<dbReference type="OrthoDB" id="306002at2157"/>
<dbReference type="KEGG" id="hpel:HZS54_01345"/>
<dbReference type="GO" id="GO:0016020">
    <property type="term" value="C:membrane"/>
    <property type="evidence" value="ECO:0007669"/>
    <property type="project" value="TreeGrafter"/>
</dbReference>
<keyword evidence="5 7" id="KW-1133">Transmembrane helix</keyword>
<dbReference type="InterPro" id="IPR011701">
    <property type="entry name" value="MFS"/>
</dbReference>
<dbReference type="GeneID" id="56081192"/>
<comment type="similarity">
    <text evidence="2">Belongs to the major facilitator superfamily.</text>
</comment>
<feature type="transmembrane region" description="Helical" evidence="7">
    <location>
        <begin position="364"/>
        <end position="385"/>
    </location>
</feature>
<feature type="transmembrane region" description="Helical" evidence="7">
    <location>
        <begin position="47"/>
        <end position="69"/>
    </location>
</feature>
<dbReference type="Gene3D" id="1.20.1250.20">
    <property type="entry name" value="MFS general substrate transporter like domains"/>
    <property type="match status" value="1"/>
</dbReference>
<dbReference type="Pfam" id="PF07690">
    <property type="entry name" value="MFS_1"/>
    <property type="match status" value="1"/>
</dbReference>
<feature type="transmembrane region" description="Helical" evidence="7">
    <location>
        <begin position="299"/>
        <end position="321"/>
    </location>
</feature>
<dbReference type="RefSeq" id="WP_179920183.1">
    <property type="nucleotide sequence ID" value="NZ_CP058909.1"/>
</dbReference>
<comment type="subcellular location">
    <subcellularLocation>
        <location evidence="1">Endomembrane system</location>
        <topology evidence="1">Multi-pass membrane protein</topology>
    </subcellularLocation>
</comment>
<sequence length="393" mass="41147">MADSTDRRERLLWTVAIFAFVTTDAVGFQLRGALLPSIEESFEVSQALLGLVATAGTLGFVASVLVVGLVAGRIDIYRALVGSAAVVAVGAVLTGIAPVFLVFLAALFLRGVATGPFRALDRAVLGHLYPDGRARIFNRYALVWAAGAAAGPLVVTAALAAGNWRFAYGVVAVGFLVSTVLLVRLDLPDSVATERELTLDDLREVVRKPAVAGMTGVLVFNGGIEGTLFTWLPYFAARQLPAAEANLVLSTFLAAYVPGRLAYSYLADRTGRTLDIVLVTLTLTMPALLATIYLASGRWLFVAVFALGLVISATFPTLSAFGMNAAPEYSGPVNAISTSAGYIGIALVPPLVGLLAERVGLRAALGILPALLVAMLVVAVVTRVYQARRGAPT</sequence>
<keyword evidence="10" id="KW-1185">Reference proteome</keyword>
<dbReference type="Proteomes" id="UP000509346">
    <property type="component" value="Chromosome"/>
</dbReference>
<evidence type="ECO:0000313" key="9">
    <source>
        <dbReference type="EMBL" id="QLH80354.1"/>
    </source>
</evidence>
<dbReference type="InterPro" id="IPR036259">
    <property type="entry name" value="MFS_trans_sf"/>
</dbReference>
<gene>
    <name evidence="9" type="ORF">HZS54_01345</name>
</gene>
<evidence type="ECO:0000256" key="3">
    <source>
        <dbReference type="ARBA" id="ARBA00022448"/>
    </source>
</evidence>
<dbReference type="GO" id="GO:0022857">
    <property type="term" value="F:transmembrane transporter activity"/>
    <property type="evidence" value="ECO:0007669"/>
    <property type="project" value="InterPro"/>
</dbReference>
<evidence type="ECO:0000256" key="5">
    <source>
        <dbReference type="ARBA" id="ARBA00022989"/>
    </source>
</evidence>
<feature type="transmembrane region" description="Helical" evidence="7">
    <location>
        <begin position="12"/>
        <end position="35"/>
    </location>
</feature>
<dbReference type="InterPro" id="IPR051788">
    <property type="entry name" value="MFS_Transporter"/>
</dbReference>
<accession>A0A7D5TS95</accession>